<dbReference type="InterPro" id="IPR057936">
    <property type="entry name" value="KOWx_Spt5"/>
</dbReference>
<dbReference type="PROSITE" id="PS01108">
    <property type="entry name" value="RIBOSOMAL_L24"/>
    <property type="match status" value="1"/>
</dbReference>
<dbReference type="FunFam" id="2.30.30.30:FF:000013">
    <property type="entry name" value="Transcription elongation factor SPT5"/>
    <property type="match status" value="1"/>
</dbReference>
<name>A0A8E0S0S5_9TREM</name>
<dbReference type="Proteomes" id="UP000728185">
    <property type="component" value="Unassembled WGS sequence"/>
</dbReference>
<dbReference type="CDD" id="cd06082">
    <property type="entry name" value="KOW_Spt5_2"/>
    <property type="match status" value="1"/>
</dbReference>
<dbReference type="Pfam" id="PF23290">
    <property type="entry name" value="KOW5_SPT5"/>
    <property type="match status" value="1"/>
</dbReference>
<evidence type="ECO:0000313" key="15">
    <source>
        <dbReference type="Proteomes" id="UP000728185"/>
    </source>
</evidence>
<keyword evidence="10" id="KW-0804">Transcription</keyword>
<comment type="similarity">
    <text evidence="2">Belongs to the SPT5 family.</text>
</comment>
<dbReference type="InterPro" id="IPR041977">
    <property type="entry name" value="KOW_Spt5_4"/>
</dbReference>
<accession>A0A8E0S0S5</accession>
<evidence type="ECO:0000256" key="4">
    <source>
        <dbReference type="ARBA" id="ARBA00021370"/>
    </source>
</evidence>
<feature type="domain" description="KOW" evidence="13">
    <location>
        <begin position="138"/>
        <end position="165"/>
    </location>
</feature>
<dbReference type="InterPro" id="IPR041978">
    <property type="entry name" value="KOW_Spt5_5"/>
</dbReference>
<dbReference type="SMART" id="SM00739">
    <property type="entry name" value="KOW"/>
    <property type="match status" value="4"/>
</dbReference>
<dbReference type="AlphaFoldDB" id="A0A8E0S0S5"/>
<dbReference type="GO" id="GO:0006412">
    <property type="term" value="P:translation"/>
    <property type="evidence" value="ECO:0007669"/>
    <property type="project" value="InterPro"/>
</dbReference>
<dbReference type="InterPro" id="IPR014722">
    <property type="entry name" value="Rib_uL2_dom2"/>
</dbReference>
<feature type="domain" description="KOW" evidence="13">
    <location>
        <begin position="191"/>
        <end position="218"/>
    </location>
</feature>
<gene>
    <name evidence="14" type="ORF">FBUS_11465</name>
</gene>
<dbReference type="CDD" id="cd06083">
    <property type="entry name" value="KOW_Spt5_3"/>
    <property type="match status" value="1"/>
</dbReference>
<dbReference type="CDD" id="cd06084">
    <property type="entry name" value="KOW_Spt5_4"/>
    <property type="match status" value="1"/>
</dbReference>
<dbReference type="OrthoDB" id="28901at2759"/>
<keyword evidence="8" id="KW-0805">Transcription regulation</keyword>
<dbReference type="PANTHER" id="PTHR11125:SF7">
    <property type="entry name" value="TRANSCRIPTION ELONGATION FACTOR SPT5"/>
    <property type="match status" value="1"/>
</dbReference>
<proteinExistence type="inferred from homology"/>
<dbReference type="GO" id="GO:0006357">
    <property type="term" value="P:regulation of transcription by RNA polymerase II"/>
    <property type="evidence" value="ECO:0007669"/>
    <property type="project" value="InterPro"/>
</dbReference>
<dbReference type="GO" id="GO:0032044">
    <property type="term" value="C:DSIF complex"/>
    <property type="evidence" value="ECO:0007669"/>
    <property type="project" value="TreeGrafter"/>
</dbReference>
<dbReference type="InterPro" id="IPR041976">
    <property type="entry name" value="KOW_Spt5_3"/>
</dbReference>
<comment type="caution">
    <text evidence="14">The sequence shown here is derived from an EMBL/GenBank/DDBJ whole genome shotgun (WGS) entry which is preliminary data.</text>
</comment>
<evidence type="ECO:0000256" key="8">
    <source>
        <dbReference type="ARBA" id="ARBA00023015"/>
    </source>
</evidence>
<keyword evidence="6" id="KW-0597">Phosphoprotein</keyword>
<dbReference type="CDD" id="cd06085">
    <property type="entry name" value="KOW_Spt5_5"/>
    <property type="match status" value="1"/>
</dbReference>
<keyword evidence="7" id="KW-0677">Repeat</keyword>
<dbReference type="Gene3D" id="2.30.30.30">
    <property type="match status" value="3"/>
</dbReference>
<evidence type="ECO:0000256" key="2">
    <source>
        <dbReference type="ARBA" id="ARBA00006956"/>
    </source>
</evidence>
<keyword evidence="11" id="KW-0539">Nucleus</keyword>
<dbReference type="InterPro" id="IPR005824">
    <property type="entry name" value="KOW"/>
</dbReference>
<dbReference type="GO" id="GO:0003735">
    <property type="term" value="F:structural constituent of ribosome"/>
    <property type="evidence" value="ECO:0007669"/>
    <property type="project" value="InterPro"/>
</dbReference>
<feature type="non-terminal residue" evidence="14">
    <location>
        <position position="550"/>
    </location>
</feature>
<keyword evidence="5" id="KW-0678">Repressor</keyword>
<reference evidence="14" key="1">
    <citation type="submission" date="2019-05" db="EMBL/GenBank/DDBJ databases">
        <title>Annotation for the trematode Fasciolopsis buski.</title>
        <authorList>
            <person name="Choi Y.-J."/>
        </authorList>
    </citation>
    <scope>NUCLEOTIDE SEQUENCE</scope>
    <source>
        <strain evidence="14">HT</strain>
        <tissue evidence="14">Whole worm</tissue>
    </source>
</reference>
<dbReference type="SUPFAM" id="SSF50104">
    <property type="entry name" value="Translation proteins SH3-like domain"/>
    <property type="match status" value="1"/>
</dbReference>
<organism evidence="14 15">
    <name type="scientific">Fasciolopsis buskii</name>
    <dbReference type="NCBI Taxonomy" id="27845"/>
    <lineage>
        <taxon>Eukaryota</taxon>
        <taxon>Metazoa</taxon>
        <taxon>Spiralia</taxon>
        <taxon>Lophotrochozoa</taxon>
        <taxon>Platyhelminthes</taxon>
        <taxon>Trematoda</taxon>
        <taxon>Digenea</taxon>
        <taxon>Plagiorchiida</taxon>
        <taxon>Echinostomata</taxon>
        <taxon>Echinostomatoidea</taxon>
        <taxon>Fasciolidae</taxon>
        <taxon>Fasciolopsis</taxon>
    </lineage>
</organism>
<dbReference type="EMBL" id="LUCM01004873">
    <property type="protein sequence ID" value="KAA0193688.1"/>
    <property type="molecule type" value="Genomic_DNA"/>
</dbReference>
<feature type="domain" description="KOW" evidence="13">
    <location>
        <begin position="414"/>
        <end position="441"/>
    </location>
</feature>
<dbReference type="InterPro" id="IPR008991">
    <property type="entry name" value="Translation_prot_SH3-like_sf"/>
</dbReference>
<keyword evidence="9" id="KW-0010">Activator</keyword>
<dbReference type="Pfam" id="PF00467">
    <property type="entry name" value="KOW"/>
    <property type="match status" value="1"/>
</dbReference>
<dbReference type="GO" id="GO:0006368">
    <property type="term" value="P:transcription elongation by RNA polymerase II"/>
    <property type="evidence" value="ECO:0007669"/>
    <property type="project" value="TreeGrafter"/>
</dbReference>
<dbReference type="InterPro" id="IPR005825">
    <property type="entry name" value="Ribosomal_uL24_CS"/>
</dbReference>
<keyword evidence="15" id="KW-1185">Reference proteome</keyword>
<feature type="domain" description="KOW" evidence="13">
    <location>
        <begin position="316"/>
        <end position="343"/>
    </location>
</feature>
<sequence>VEYVEDAQNLVGLKLLPRIDYDRRRGRALGAEEDDSKFKRFKRPVQALFASSKVPDRIQRDGSYVIFEGNRYDHQGFLHKAFRMNAIASEGIRPTLAELERFHQTPDSAQLAAVASTAAASATVAPVGSSGEAVITHCFTPGDVVEVCEGDLKNLRGKIISIEGNTRIVVQPNHSDLREPIPFTPVELRKFFSQGDHVKVLAGRHANQTGLVIRFEPNLAVVLSDNGMNELKVAPKDLRLWQDRSTSLDSSGHVQMMDLVEVDPQTVGVVVNVERDQVSVLTCFGKVVNLKSNTALRRLNTQRRRPPQAMDRNGNLIQLKQTVRLLEKPNCGLIGEVKHLYRSWAFIYSRTHLENAGLVVAKTRQLAVLNSTQSAGDQSRPNDVRTITPITGLRSAAGGDNSIGGRGRGDRMERKLVGKTARIVQGTLKGLLGIICDATPTHVMLELHSQFRKVPVARENVALLDSGGRIMDTQYGATTPRITPMREMRTPQIAYGAQTPHVASTTPRGDSTPLPSSFNAGLATPRLSNLDDPMTPSSCEFLVTKFFFWL</sequence>
<evidence type="ECO:0000256" key="10">
    <source>
        <dbReference type="ARBA" id="ARBA00023163"/>
    </source>
</evidence>
<dbReference type="PANTHER" id="PTHR11125">
    <property type="entry name" value="SUPPRESSOR OF TY 5"/>
    <property type="match status" value="1"/>
</dbReference>
<evidence type="ECO:0000256" key="1">
    <source>
        <dbReference type="ARBA" id="ARBA00004123"/>
    </source>
</evidence>
<dbReference type="GO" id="GO:0032784">
    <property type="term" value="P:regulation of DNA-templated transcription elongation"/>
    <property type="evidence" value="ECO:0007669"/>
    <property type="project" value="InterPro"/>
</dbReference>
<dbReference type="InterPro" id="IPR039659">
    <property type="entry name" value="SPT5"/>
</dbReference>
<dbReference type="InterPro" id="IPR041975">
    <property type="entry name" value="KOW_Spt5_2"/>
</dbReference>
<dbReference type="GO" id="GO:0005840">
    <property type="term" value="C:ribosome"/>
    <property type="evidence" value="ECO:0007669"/>
    <property type="project" value="InterPro"/>
</dbReference>
<evidence type="ECO:0000256" key="5">
    <source>
        <dbReference type="ARBA" id="ARBA00022491"/>
    </source>
</evidence>
<evidence type="ECO:0000256" key="12">
    <source>
        <dbReference type="ARBA" id="ARBA00029645"/>
    </source>
</evidence>
<evidence type="ECO:0000256" key="9">
    <source>
        <dbReference type="ARBA" id="ARBA00023159"/>
    </source>
</evidence>
<evidence type="ECO:0000256" key="6">
    <source>
        <dbReference type="ARBA" id="ARBA00022553"/>
    </source>
</evidence>
<dbReference type="Pfam" id="PF23291">
    <property type="entry name" value="KOW4_SPT5"/>
    <property type="match status" value="1"/>
</dbReference>
<evidence type="ECO:0000256" key="11">
    <source>
        <dbReference type="ARBA" id="ARBA00023242"/>
    </source>
</evidence>
<dbReference type="Pfam" id="PF23037">
    <property type="entry name" value="KOWx_SPT5"/>
    <property type="match status" value="1"/>
</dbReference>
<dbReference type="Pfam" id="PF23284">
    <property type="entry name" value="KOW2_Spt5"/>
    <property type="match status" value="1"/>
</dbReference>
<evidence type="ECO:0000256" key="3">
    <source>
        <dbReference type="ARBA" id="ARBA00020181"/>
    </source>
</evidence>
<comment type="subcellular location">
    <subcellularLocation>
        <location evidence="1">Nucleus</location>
    </subcellularLocation>
</comment>
<evidence type="ECO:0000313" key="14">
    <source>
        <dbReference type="EMBL" id="KAA0193688.1"/>
    </source>
</evidence>
<evidence type="ECO:0000259" key="13">
    <source>
        <dbReference type="SMART" id="SM00739"/>
    </source>
</evidence>
<dbReference type="GO" id="GO:0003729">
    <property type="term" value="F:mRNA binding"/>
    <property type="evidence" value="ECO:0007669"/>
    <property type="project" value="TreeGrafter"/>
</dbReference>
<protein>
    <recommendedName>
        <fullName evidence="3">Transcription elongation factor SPT5</fullName>
    </recommendedName>
    <alternativeName>
        <fullName evidence="12">DRB sensitivity-inducing factor large subunit</fullName>
    </alternativeName>
    <alternativeName>
        <fullName evidence="4">Transcription elongation factor spt5</fullName>
    </alternativeName>
</protein>
<evidence type="ECO:0000256" key="7">
    <source>
        <dbReference type="ARBA" id="ARBA00022737"/>
    </source>
</evidence>